<proteinExistence type="predicted"/>
<accession>A0ABS7FUC7</accession>
<keyword evidence="2" id="KW-0812">Transmembrane</keyword>
<dbReference type="RefSeq" id="WP_220166259.1">
    <property type="nucleotide sequence ID" value="NZ_JAIBOA010000007.1"/>
</dbReference>
<evidence type="ECO:0000256" key="2">
    <source>
        <dbReference type="SAM" id="Phobius"/>
    </source>
</evidence>
<feature type="transmembrane region" description="Helical" evidence="2">
    <location>
        <begin position="39"/>
        <end position="57"/>
    </location>
</feature>
<feature type="region of interest" description="Disordered" evidence="1">
    <location>
        <begin position="62"/>
        <end position="84"/>
    </location>
</feature>
<keyword evidence="2" id="KW-1133">Transmembrane helix</keyword>
<reference evidence="3 4" key="1">
    <citation type="submission" date="2021-07" db="EMBL/GenBank/DDBJ databases">
        <title>Actinomadura sp. PM05-2 isolated from lichen.</title>
        <authorList>
            <person name="Somphong A."/>
            <person name="Phongsopitanun W."/>
            <person name="Tanasupawat S."/>
            <person name="Peongsungnone V."/>
        </authorList>
    </citation>
    <scope>NUCLEOTIDE SEQUENCE [LARGE SCALE GENOMIC DNA]</scope>
    <source>
        <strain evidence="3 4">PM05-2</strain>
    </source>
</reference>
<comment type="caution">
    <text evidence="3">The sequence shown here is derived from an EMBL/GenBank/DDBJ whole genome shotgun (WGS) entry which is preliminary data.</text>
</comment>
<dbReference type="EMBL" id="JAIBOA010000007">
    <property type="protein sequence ID" value="MBW8483192.1"/>
    <property type="molecule type" value="Genomic_DNA"/>
</dbReference>
<keyword evidence="4" id="KW-1185">Reference proteome</keyword>
<feature type="compositionally biased region" description="Low complexity" evidence="1">
    <location>
        <begin position="63"/>
        <end position="81"/>
    </location>
</feature>
<sequence length="257" mass="27001">MFDIDEAFEDLRRDVAGGVVAPDGREIVRRARRRARARVAAVTVAAVVAAGSGTLLVHGTAGARPPVTATPSAPPTASARPQGEMVRSDLLYAAAAARDPERWSSDDGGLNVPACSGGTEEEPDPWADDIDGVVRRFDLAYNGNAEPGNEATTTERGEQVLIFDGAGSARLTMARIVRLAATCRGIKVAHPAFGDEAVRLDYAADGQVQRAVAVRQGGAIAVYWDLHNAAPASSGLARHERDARAMAARLAARGFHD</sequence>
<gene>
    <name evidence="3" type="ORF">K1Y72_12485</name>
</gene>
<evidence type="ECO:0000313" key="3">
    <source>
        <dbReference type="EMBL" id="MBW8483192.1"/>
    </source>
</evidence>
<protein>
    <submittedName>
        <fullName evidence="3">Uncharacterized protein</fullName>
    </submittedName>
</protein>
<dbReference type="Proteomes" id="UP000774570">
    <property type="component" value="Unassembled WGS sequence"/>
</dbReference>
<organism evidence="3 4">
    <name type="scientific">Actinomadura parmotrematis</name>
    <dbReference type="NCBI Taxonomy" id="2864039"/>
    <lineage>
        <taxon>Bacteria</taxon>
        <taxon>Bacillati</taxon>
        <taxon>Actinomycetota</taxon>
        <taxon>Actinomycetes</taxon>
        <taxon>Streptosporangiales</taxon>
        <taxon>Thermomonosporaceae</taxon>
        <taxon>Actinomadura</taxon>
    </lineage>
</organism>
<name>A0ABS7FUC7_9ACTN</name>
<keyword evidence="2" id="KW-0472">Membrane</keyword>
<evidence type="ECO:0000256" key="1">
    <source>
        <dbReference type="SAM" id="MobiDB-lite"/>
    </source>
</evidence>
<evidence type="ECO:0000313" key="4">
    <source>
        <dbReference type="Proteomes" id="UP000774570"/>
    </source>
</evidence>